<dbReference type="Gene3D" id="1.10.238.10">
    <property type="entry name" value="EF-hand"/>
    <property type="match status" value="2"/>
</dbReference>
<dbReference type="Proteomes" id="UP000009168">
    <property type="component" value="Unassembled WGS sequence"/>
</dbReference>
<dbReference type="PROSITE" id="PS00018">
    <property type="entry name" value="EF_HAND_1"/>
    <property type="match status" value="1"/>
</dbReference>
<dbReference type="PANTHER" id="PTHR20875">
    <property type="entry name" value="EF-HAND CALCIUM-BINDING DOMAIN-CONTAINING PROTEIN 6-RELATED"/>
    <property type="match status" value="1"/>
</dbReference>
<dbReference type="KEGG" id="tet:TTHERM_01035650"/>
<dbReference type="OrthoDB" id="26525at2759"/>
<dbReference type="InterPro" id="IPR052603">
    <property type="entry name" value="EFCB6"/>
</dbReference>
<dbReference type="SMART" id="SM00054">
    <property type="entry name" value="EFh"/>
    <property type="match status" value="3"/>
</dbReference>
<dbReference type="InterPro" id="IPR002048">
    <property type="entry name" value="EF_hand_dom"/>
</dbReference>
<dbReference type="EMBL" id="GG662225">
    <property type="protein sequence ID" value="EAS07502.1"/>
    <property type="molecule type" value="Genomic_DNA"/>
</dbReference>
<dbReference type="RefSeq" id="XP_001027744.1">
    <property type="nucleotide sequence ID" value="XM_001027744.3"/>
</dbReference>
<feature type="domain" description="EF-hand" evidence="2">
    <location>
        <begin position="61"/>
        <end position="92"/>
    </location>
</feature>
<dbReference type="CDD" id="cd00051">
    <property type="entry name" value="EFh"/>
    <property type="match status" value="2"/>
</dbReference>
<proteinExistence type="predicted"/>
<protein>
    <submittedName>
        <fullName evidence="3">EF-hand pair protein</fullName>
    </submittedName>
</protein>
<keyword evidence="4" id="KW-1185">Reference proteome</keyword>
<organism evidence="3 4">
    <name type="scientific">Tetrahymena thermophila (strain SB210)</name>
    <dbReference type="NCBI Taxonomy" id="312017"/>
    <lineage>
        <taxon>Eukaryota</taxon>
        <taxon>Sar</taxon>
        <taxon>Alveolata</taxon>
        <taxon>Ciliophora</taxon>
        <taxon>Intramacronucleata</taxon>
        <taxon>Oligohymenophorea</taxon>
        <taxon>Hymenostomatida</taxon>
        <taxon>Tetrahymenina</taxon>
        <taxon>Tetrahymenidae</taxon>
        <taxon>Tetrahymena</taxon>
    </lineage>
</organism>
<dbReference type="GO" id="GO:0005509">
    <property type="term" value="F:calcium ion binding"/>
    <property type="evidence" value="ECO:0007669"/>
    <property type="project" value="InterPro"/>
</dbReference>
<dbReference type="InterPro" id="IPR011992">
    <property type="entry name" value="EF-hand-dom_pair"/>
</dbReference>
<name>Q24I95_TETTS</name>
<evidence type="ECO:0000256" key="1">
    <source>
        <dbReference type="ARBA" id="ARBA00022837"/>
    </source>
</evidence>
<dbReference type="PROSITE" id="PS50222">
    <property type="entry name" value="EF_HAND_2"/>
    <property type="match status" value="2"/>
</dbReference>
<dbReference type="GeneID" id="7837641"/>
<evidence type="ECO:0000259" key="2">
    <source>
        <dbReference type="PROSITE" id="PS50222"/>
    </source>
</evidence>
<dbReference type="Pfam" id="PF13499">
    <property type="entry name" value="EF-hand_7"/>
    <property type="match status" value="2"/>
</dbReference>
<gene>
    <name evidence="3" type="ORF">TTHERM_01035650</name>
</gene>
<reference evidence="4" key="1">
    <citation type="journal article" date="2006" name="PLoS Biol.">
        <title>Macronuclear genome sequence of the ciliate Tetrahymena thermophila, a model eukaryote.</title>
        <authorList>
            <person name="Eisen J.A."/>
            <person name="Coyne R.S."/>
            <person name="Wu M."/>
            <person name="Wu D."/>
            <person name="Thiagarajan M."/>
            <person name="Wortman J.R."/>
            <person name="Badger J.H."/>
            <person name="Ren Q."/>
            <person name="Amedeo P."/>
            <person name="Jones K.M."/>
            <person name="Tallon L.J."/>
            <person name="Delcher A.L."/>
            <person name="Salzberg S.L."/>
            <person name="Silva J.C."/>
            <person name="Haas B.J."/>
            <person name="Majoros W.H."/>
            <person name="Farzad M."/>
            <person name="Carlton J.M."/>
            <person name="Smith R.K. Jr."/>
            <person name="Garg J."/>
            <person name="Pearlman R.E."/>
            <person name="Karrer K.M."/>
            <person name="Sun L."/>
            <person name="Manning G."/>
            <person name="Elde N.C."/>
            <person name="Turkewitz A.P."/>
            <person name="Asai D.J."/>
            <person name="Wilkes D.E."/>
            <person name="Wang Y."/>
            <person name="Cai H."/>
            <person name="Collins K."/>
            <person name="Stewart B.A."/>
            <person name="Lee S.R."/>
            <person name="Wilamowska K."/>
            <person name="Weinberg Z."/>
            <person name="Ruzzo W.L."/>
            <person name="Wloga D."/>
            <person name="Gaertig J."/>
            <person name="Frankel J."/>
            <person name="Tsao C.-C."/>
            <person name="Gorovsky M.A."/>
            <person name="Keeling P.J."/>
            <person name="Waller R.F."/>
            <person name="Patron N.J."/>
            <person name="Cherry J.M."/>
            <person name="Stover N.A."/>
            <person name="Krieger C.J."/>
            <person name="del Toro C."/>
            <person name="Ryder H.F."/>
            <person name="Williamson S.C."/>
            <person name="Barbeau R.A."/>
            <person name="Hamilton E.P."/>
            <person name="Orias E."/>
        </authorList>
    </citation>
    <scope>NUCLEOTIDE SEQUENCE [LARGE SCALE GENOMIC DNA]</scope>
    <source>
        <strain evidence="4">SB210</strain>
    </source>
</reference>
<dbReference type="InParanoid" id="Q24I95"/>
<evidence type="ECO:0000313" key="3">
    <source>
        <dbReference type="EMBL" id="EAS07502.1"/>
    </source>
</evidence>
<feature type="domain" description="EF-hand" evidence="2">
    <location>
        <begin position="142"/>
        <end position="177"/>
    </location>
</feature>
<evidence type="ECO:0000313" key="4">
    <source>
        <dbReference type="Proteomes" id="UP000009168"/>
    </source>
</evidence>
<dbReference type="SUPFAM" id="SSF47473">
    <property type="entry name" value="EF-hand"/>
    <property type="match status" value="1"/>
</dbReference>
<dbReference type="AlphaFoldDB" id="Q24I95"/>
<dbReference type="OMA" id="INNLLLX"/>
<accession>Q24I95</accession>
<dbReference type="HOGENOM" id="CLU_1317759_0_0_1"/>
<dbReference type="InterPro" id="IPR018247">
    <property type="entry name" value="EF_Hand_1_Ca_BS"/>
</dbReference>
<sequence length="209" mass="23948">MQAADQHVTEVLQKLKLAMKHYNISTIDGYFKMDKDNNFVVSVSEFGETLKQVDPTLTAYEIQLAFDRFDTNKSGTLDYSEFSSNMDKIQIPDTKTYTTKEQLQESQQNVSKAELEKLQNDQAALQTAADRAISKLKQAVAYYNINLYDLFRKYDSTRDGVLDINEFARLILQMEPNLEITDILAAFGKFDSDQNYTISISEFQDAIKN</sequence>
<keyword evidence="1" id="KW-0106">Calcium</keyword>
<dbReference type="PANTHER" id="PTHR20875:SF0">
    <property type="entry name" value="GH12158P"/>
    <property type="match status" value="1"/>
</dbReference>